<dbReference type="AlphaFoldDB" id="A0A5M9JHF9"/>
<keyword evidence="2" id="KW-0805">Transcription regulation</keyword>
<proteinExistence type="predicted"/>
<dbReference type="InterPro" id="IPR050917">
    <property type="entry name" value="SOX_TF"/>
</dbReference>
<feature type="compositionally biased region" description="Acidic residues" evidence="7">
    <location>
        <begin position="292"/>
        <end position="301"/>
    </location>
</feature>
<evidence type="ECO:0000256" key="7">
    <source>
        <dbReference type="SAM" id="MobiDB-lite"/>
    </source>
</evidence>
<protein>
    <recommendedName>
        <fullName evidence="8">HMG box domain-containing protein</fullName>
    </recommendedName>
</protein>
<dbReference type="GO" id="GO:0000978">
    <property type="term" value="F:RNA polymerase II cis-regulatory region sequence-specific DNA binding"/>
    <property type="evidence" value="ECO:0007669"/>
    <property type="project" value="TreeGrafter"/>
</dbReference>
<comment type="caution">
    <text evidence="9">The sequence shown here is derived from an EMBL/GenBank/DDBJ whole genome shotgun (WGS) entry which is preliminary data.</text>
</comment>
<dbReference type="GO" id="GO:0005634">
    <property type="term" value="C:nucleus"/>
    <property type="evidence" value="ECO:0007669"/>
    <property type="project" value="UniProtKB-SubCell"/>
</dbReference>
<dbReference type="PANTHER" id="PTHR45803">
    <property type="entry name" value="SOX100B"/>
    <property type="match status" value="1"/>
</dbReference>
<feature type="compositionally biased region" description="Basic and acidic residues" evidence="7">
    <location>
        <begin position="132"/>
        <end position="142"/>
    </location>
</feature>
<dbReference type="CDD" id="cd01389">
    <property type="entry name" value="HMG-box_ROX1-like"/>
    <property type="match status" value="1"/>
</dbReference>
<evidence type="ECO:0000256" key="2">
    <source>
        <dbReference type="ARBA" id="ARBA00023015"/>
    </source>
</evidence>
<dbReference type="SUPFAM" id="SSF47095">
    <property type="entry name" value="HMG-box"/>
    <property type="match status" value="1"/>
</dbReference>
<sequence length="540" mass="61962">MTLSPPPSRNSEMFQHDLHHLVAHNANTSYPQPKYEQDEGIHMQTHYDSPLSHDDQYLRTRPQQQTSYPYQHQHQDSGLGIQYEYHDFQTPMYQDQYSTPASSPTPSSQDMIRTRSGLTIQRGGQQTLRPMPEGRHRAEKSPKMKKAKKEKVKAEKKVAKLDKPLSELTKDWKHVPVADIETYVNRSAEERRREVDDGKVPGKVKRPMNSFMLYRKAYQNRTKDWCLQNNHQVVSQVCGDSWPLEPDEVKEQFSEWARIERVNHQNAHPGYKFSPTKPGAGKASKRKMSEDIASDDSDLTDFDWQGAGQAKKRRNLRNPPRPMQQQPVVYPTTRSAYHYSSREHSMEPNYASYNKSSYQIANPGKQPPAQYNQAGMQPGEYYQQTIQNNPLVAGVEDVIIKKTPAPGVHSYQVSIPGGQEFDIMHPQPHYTPSPAPDFRIDPSLMTQDHGPYDNANYHESHPDGVYFGSSHDSEQGWQAGYGMNDRDMDPALQYLGSEHVDKGQIHDQHMDVLRGHQEGWHIETLDSGREFDNWMGAGEE</sequence>
<dbReference type="InterPro" id="IPR009071">
    <property type="entry name" value="HMG_box_dom"/>
</dbReference>
<feature type="region of interest" description="Disordered" evidence="7">
    <location>
        <begin position="267"/>
        <end position="303"/>
    </location>
</feature>
<name>A0A5M9JHF9_MONFR</name>
<evidence type="ECO:0000256" key="6">
    <source>
        <dbReference type="PROSITE-ProRule" id="PRU00267"/>
    </source>
</evidence>
<keyword evidence="10" id="KW-1185">Reference proteome</keyword>
<keyword evidence="3 6" id="KW-0238">DNA-binding</keyword>
<dbReference type="SMART" id="SM00398">
    <property type="entry name" value="HMG"/>
    <property type="match status" value="1"/>
</dbReference>
<accession>A0A5M9JHF9</accession>
<dbReference type="PROSITE" id="PS50118">
    <property type="entry name" value="HMG_BOX_2"/>
    <property type="match status" value="1"/>
</dbReference>
<comment type="subcellular location">
    <subcellularLocation>
        <location evidence="1">Nucleus</location>
    </subcellularLocation>
</comment>
<evidence type="ECO:0000256" key="4">
    <source>
        <dbReference type="ARBA" id="ARBA00023163"/>
    </source>
</evidence>
<dbReference type="PANTHER" id="PTHR45803:SF5">
    <property type="entry name" value="SOX100B"/>
    <property type="match status" value="1"/>
</dbReference>
<dbReference type="Pfam" id="PF00505">
    <property type="entry name" value="HMG_box"/>
    <property type="match status" value="1"/>
</dbReference>
<organism evidence="9 10">
    <name type="scientific">Monilinia fructicola</name>
    <name type="common">Brown rot fungus</name>
    <name type="synonym">Ciboria fructicola</name>
    <dbReference type="NCBI Taxonomy" id="38448"/>
    <lineage>
        <taxon>Eukaryota</taxon>
        <taxon>Fungi</taxon>
        <taxon>Dikarya</taxon>
        <taxon>Ascomycota</taxon>
        <taxon>Pezizomycotina</taxon>
        <taxon>Leotiomycetes</taxon>
        <taxon>Helotiales</taxon>
        <taxon>Sclerotiniaceae</taxon>
        <taxon>Monilinia</taxon>
    </lineage>
</organism>
<keyword evidence="5 6" id="KW-0539">Nucleus</keyword>
<evidence type="ECO:0000256" key="5">
    <source>
        <dbReference type="ARBA" id="ARBA00023242"/>
    </source>
</evidence>
<dbReference type="VEuPathDB" id="FungiDB:MFRU_040g00750"/>
<feature type="DNA-binding region" description="HMG box" evidence="6">
    <location>
        <begin position="204"/>
        <end position="272"/>
    </location>
</feature>
<dbReference type="GO" id="GO:0000981">
    <property type="term" value="F:DNA-binding transcription factor activity, RNA polymerase II-specific"/>
    <property type="evidence" value="ECO:0007669"/>
    <property type="project" value="TreeGrafter"/>
</dbReference>
<dbReference type="Proteomes" id="UP000322873">
    <property type="component" value="Unassembled WGS sequence"/>
</dbReference>
<evidence type="ECO:0000313" key="10">
    <source>
        <dbReference type="Proteomes" id="UP000322873"/>
    </source>
</evidence>
<dbReference type="InterPro" id="IPR036910">
    <property type="entry name" value="HMG_box_dom_sf"/>
</dbReference>
<evidence type="ECO:0000259" key="8">
    <source>
        <dbReference type="PROSITE" id="PS50118"/>
    </source>
</evidence>
<dbReference type="EMBL" id="VICG01000011">
    <property type="protein sequence ID" value="KAA8567389.1"/>
    <property type="molecule type" value="Genomic_DNA"/>
</dbReference>
<evidence type="ECO:0000256" key="1">
    <source>
        <dbReference type="ARBA" id="ARBA00004123"/>
    </source>
</evidence>
<evidence type="ECO:0000256" key="3">
    <source>
        <dbReference type="ARBA" id="ARBA00023125"/>
    </source>
</evidence>
<dbReference type="Gene3D" id="1.10.30.10">
    <property type="entry name" value="High mobility group box domain"/>
    <property type="match status" value="1"/>
</dbReference>
<reference evidence="9 10" key="1">
    <citation type="submission" date="2019-06" db="EMBL/GenBank/DDBJ databases">
        <title>Genome Sequence of the Brown Rot Fungal Pathogen Monilinia fructicola.</title>
        <authorList>
            <person name="De Miccolis Angelini R.M."/>
            <person name="Landi L."/>
            <person name="Abate D."/>
            <person name="Pollastro S."/>
            <person name="Romanazzi G."/>
            <person name="Faretra F."/>
        </authorList>
    </citation>
    <scope>NUCLEOTIDE SEQUENCE [LARGE SCALE GENOMIC DNA]</scope>
    <source>
        <strain evidence="9 10">Mfrc123</strain>
    </source>
</reference>
<dbReference type="SMR" id="A0A5M9JHF9"/>
<feature type="domain" description="HMG box" evidence="8">
    <location>
        <begin position="204"/>
        <end position="272"/>
    </location>
</feature>
<feature type="region of interest" description="Disordered" evidence="7">
    <location>
        <begin position="124"/>
        <end position="157"/>
    </location>
</feature>
<evidence type="ECO:0000313" key="9">
    <source>
        <dbReference type="EMBL" id="KAA8567389.1"/>
    </source>
</evidence>
<dbReference type="OrthoDB" id="2307332at2759"/>
<gene>
    <name evidence="9" type="ORF">EYC84_010409</name>
</gene>
<keyword evidence="4" id="KW-0804">Transcription</keyword>